<dbReference type="EC" id="2.3.2.27" evidence="5 19"/>
<dbReference type="OrthoDB" id="185455at2759"/>
<evidence type="ECO:0000256" key="3">
    <source>
        <dbReference type="ARBA" id="ARBA00004574"/>
    </source>
</evidence>
<keyword evidence="8 19" id="KW-0808">Transferase</keyword>
<evidence type="ECO:0000256" key="9">
    <source>
        <dbReference type="ARBA" id="ARBA00022723"/>
    </source>
</evidence>
<keyword evidence="13 19" id="KW-0862">Zinc</keyword>
<dbReference type="InterPro" id="IPR046349">
    <property type="entry name" value="C1-like_sf"/>
</dbReference>
<dbReference type="Proteomes" id="UP000030746">
    <property type="component" value="Unassembled WGS sequence"/>
</dbReference>
<keyword evidence="15" id="KW-0779">Telomere</keyword>
<keyword evidence="7" id="KW-0158">Chromosome</keyword>
<keyword evidence="17 19" id="KW-0234">DNA repair</keyword>
<dbReference type="HOGENOM" id="CLU_045153_3_1_1"/>
<comment type="similarity">
    <text evidence="4 19">Belongs to the NSE1 family.</text>
</comment>
<evidence type="ECO:0000256" key="11">
    <source>
        <dbReference type="ARBA" id="ARBA00022771"/>
    </source>
</evidence>
<protein>
    <recommendedName>
        <fullName evidence="6 19">Non-structural maintenance of chromosomes element 1 homolog</fullName>
        <ecNumber evidence="5 19">2.3.2.27</ecNumber>
    </recommendedName>
</protein>
<accession>V4A2Q5</accession>
<evidence type="ECO:0000256" key="13">
    <source>
        <dbReference type="ARBA" id="ARBA00022833"/>
    </source>
</evidence>
<evidence type="ECO:0000256" key="17">
    <source>
        <dbReference type="ARBA" id="ARBA00023204"/>
    </source>
</evidence>
<keyword evidence="18 19" id="KW-0539">Nucleus</keyword>
<evidence type="ECO:0000256" key="1">
    <source>
        <dbReference type="ARBA" id="ARBA00000900"/>
    </source>
</evidence>
<dbReference type="GO" id="GO:0005634">
    <property type="term" value="C:nucleus"/>
    <property type="evidence" value="ECO:0007669"/>
    <property type="project" value="UniProtKB-SubCell"/>
</dbReference>
<organism evidence="21 22">
    <name type="scientific">Lottia gigantea</name>
    <name type="common">Giant owl limpet</name>
    <dbReference type="NCBI Taxonomy" id="225164"/>
    <lineage>
        <taxon>Eukaryota</taxon>
        <taxon>Metazoa</taxon>
        <taxon>Spiralia</taxon>
        <taxon>Lophotrochozoa</taxon>
        <taxon>Mollusca</taxon>
        <taxon>Gastropoda</taxon>
        <taxon>Patellogastropoda</taxon>
        <taxon>Lottioidea</taxon>
        <taxon>Lottiidae</taxon>
        <taxon>Lottia</taxon>
    </lineage>
</organism>
<reference evidence="21 22" key="1">
    <citation type="journal article" date="2013" name="Nature">
        <title>Insights into bilaterian evolution from three spiralian genomes.</title>
        <authorList>
            <person name="Simakov O."/>
            <person name="Marletaz F."/>
            <person name="Cho S.J."/>
            <person name="Edsinger-Gonzales E."/>
            <person name="Havlak P."/>
            <person name="Hellsten U."/>
            <person name="Kuo D.H."/>
            <person name="Larsson T."/>
            <person name="Lv J."/>
            <person name="Arendt D."/>
            <person name="Savage R."/>
            <person name="Osoegawa K."/>
            <person name="de Jong P."/>
            <person name="Grimwood J."/>
            <person name="Chapman J.A."/>
            <person name="Shapiro H."/>
            <person name="Aerts A."/>
            <person name="Otillar R.P."/>
            <person name="Terry A.Y."/>
            <person name="Boore J.L."/>
            <person name="Grigoriev I.V."/>
            <person name="Lindberg D.R."/>
            <person name="Seaver E.C."/>
            <person name="Weisblat D.A."/>
            <person name="Putnam N.H."/>
            <person name="Rokhsar D.S."/>
        </authorList>
    </citation>
    <scope>NUCLEOTIDE SEQUENCE [LARGE SCALE GENOMIC DNA]</scope>
</reference>
<dbReference type="InterPro" id="IPR002219">
    <property type="entry name" value="PKC_DAG/PE"/>
</dbReference>
<sequence length="241" mass="27746">MTQLNSSHRRFLQSFMSRSVLDAKDVKHLYKNECEVYSSVEEESRRNFTEFVITVNNSIKPFHMEIKKGFSEEDGTNYYCLVSTSDTGITKLASEYTPTELEYYKKLIETIVETEEGYIGSMEALNLVEHLTKTKKMTKTDAENLLQRLQESKWVTVKNGEISLSTRTILELEMYIKDTYPEITKLCEICKKLCIKGQSCDDCGVKLHIRCATNIFSKQTQRKCPGQNCNAAWVHDIITKG</sequence>
<dbReference type="PANTHER" id="PTHR20973:SF0">
    <property type="entry name" value="NON-STRUCTURAL MAINTENANCE OF CHROMOSOMES ELEMENT 1 HOMOLOG"/>
    <property type="match status" value="1"/>
</dbReference>
<dbReference type="InterPro" id="IPR036388">
    <property type="entry name" value="WH-like_DNA-bd_sf"/>
</dbReference>
<dbReference type="InterPro" id="IPR014857">
    <property type="entry name" value="Nse1_RING_C4HC3-type"/>
</dbReference>
<dbReference type="STRING" id="225164.V4A2Q5"/>
<dbReference type="FunFam" id="1.10.10.10:FF:000270">
    <property type="entry name" value="Non-structural maintenance of chromosomes element 1 homolog"/>
    <property type="match status" value="1"/>
</dbReference>
<keyword evidence="14" id="KW-0832">Ubl conjugation</keyword>
<dbReference type="Pfam" id="PF07574">
    <property type="entry name" value="SMC_Nse1"/>
    <property type="match status" value="1"/>
</dbReference>
<dbReference type="PANTHER" id="PTHR20973">
    <property type="entry name" value="NON-SMC ELEMENT 1-RELATED"/>
    <property type="match status" value="1"/>
</dbReference>
<dbReference type="InterPro" id="IPR011513">
    <property type="entry name" value="Nse1"/>
</dbReference>
<evidence type="ECO:0000256" key="7">
    <source>
        <dbReference type="ARBA" id="ARBA00022454"/>
    </source>
</evidence>
<dbReference type="Pfam" id="PF08746">
    <property type="entry name" value="zf-RING-like"/>
    <property type="match status" value="1"/>
</dbReference>
<keyword evidence="12 19" id="KW-0833">Ubl conjugation pathway</keyword>
<comment type="subunit">
    <text evidence="19">Component of the Smc5-Smc6 complex.</text>
</comment>
<evidence type="ECO:0000256" key="2">
    <source>
        <dbReference type="ARBA" id="ARBA00004123"/>
    </source>
</evidence>
<dbReference type="OMA" id="WPGDKFV"/>
<evidence type="ECO:0000256" key="19">
    <source>
        <dbReference type="RuleBase" id="RU368018"/>
    </source>
</evidence>
<proteinExistence type="inferred from homology"/>
<evidence type="ECO:0000256" key="18">
    <source>
        <dbReference type="ARBA" id="ARBA00023242"/>
    </source>
</evidence>
<evidence type="ECO:0000256" key="4">
    <source>
        <dbReference type="ARBA" id="ARBA00010258"/>
    </source>
</evidence>
<dbReference type="GeneID" id="20232748"/>
<keyword evidence="9 19" id="KW-0479">Metal-binding</keyword>
<evidence type="ECO:0000256" key="12">
    <source>
        <dbReference type="ARBA" id="ARBA00022786"/>
    </source>
</evidence>
<dbReference type="GO" id="GO:0030915">
    <property type="term" value="C:Smc5-Smc6 complex"/>
    <property type="evidence" value="ECO:0007669"/>
    <property type="project" value="UniProtKB-UniRule"/>
</dbReference>
<evidence type="ECO:0000256" key="15">
    <source>
        <dbReference type="ARBA" id="ARBA00022895"/>
    </source>
</evidence>
<dbReference type="SUPFAM" id="SSF57889">
    <property type="entry name" value="Cysteine-rich domain"/>
    <property type="match status" value="1"/>
</dbReference>
<evidence type="ECO:0000256" key="8">
    <source>
        <dbReference type="ARBA" id="ARBA00022679"/>
    </source>
</evidence>
<dbReference type="GO" id="GO:0061630">
    <property type="term" value="F:ubiquitin protein ligase activity"/>
    <property type="evidence" value="ECO:0007669"/>
    <property type="project" value="UniProtKB-EC"/>
</dbReference>
<dbReference type="Gene3D" id="1.10.10.10">
    <property type="entry name" value="Winged helix-like DNA-binding domain superfamily/Winged helix DNA-binding domain"/>
    <property type="match status" value="1"/>
</dbReference>
<dbReference type="GO" id="GO:0000724">
    <property type="term" value="P:double-strand break repair via homologous recombination"/>
    <property type="evidence" value="ECO:0007669"/>
    <property type="project" value="TreeGrafter"/>
</dbReference>
<keyword evidence="10 19" id="KW-0227">DNA damage</keyword>
<evidence type="ECO:0000313" key="21">
    <source>
        <dbReference type="EMBL" id="ESO87581.1"/>
    </source>
</evidence>
<keyword evidence="16 19" id="KW-0233">DNA recombination</keyword>
<dbReference type="Gene3D" id="3.90.1150.220">
    <property type="match status" value="1"/>
</dbReference>
<dbReference type="PROSITE" id="PS50081">
    <property type="entry name" value="ZF_DAG_PE_2"/>
    <property type="match status" value="1"/>
</dbReference>
<evidence type="ECO:0000313" key="22">
    <source>
        <dbReference type="Proteomes" id="UP000030746"/>
    </source>
</evidence>
<dbReference type="InterPro" id="IPR013083">
    <property type="entry name" value="Znf_RING/FYVE/PHD"/>
</dbReference>
<keyword evidence="22" id="KW-1185">Reference proteome</keyword>
<dbReference type="AlphaFoldDB" id="V4A2Q5"/>
<evidence type="ECO:0000256" key="6">
    <source>
        <dbReference type="ARBA" id="ARBA00019422"/>
    </source>
</evidence>
<feature type="domain" description="Phorbol-ester/DAG-type" evidence="20">
    <location>
        <begin position="172"/>
        <end position="224"/>
    </location>
</feature>
<dbReference type="GO" id="GO:0000781">
    <property type="term" value="C:chromosome, telomeric region"/>
    <property type="evidence" value="ECO:0007669"/>
    <property type="project" value="UniProtKB-SubCell"/>
</dbReference>
<dbReference type="CTD" id="20232748"/>
<dbReference type="GO" id="GO:0008270">
    <property type="term" value="F:zinc ion binding"/>
    <property type="evidence" value="ECO:0007669"/>
    <property type="project" value="UniProtKB-KW"/>
</dbReference>
<dbReference type="KEGG" id="lgi:LOTGIDRAFT_127737"/>
<evidence type="ECO:0000259" key="20">
    <source>
        <dbReference type="PROSITE" id="PS50081"/>
    </source>
</evidence>
<dbReference type="CDD" id="cd16493">
    <property type="entry name" value="RING-CH-C4HC3_NSE1"/>
    <property type="match status" value="1"/>
</dbReference>
<dbReference type="EMBL" id="KB202883">
    <property type="protein sequence ID" value="ESO87581.1"/>
    <property type="molecule type" value="Genomic_DNA"/>
</dbReference>
<evidence type="ECO:0000256" key="5">
    <source>
        <dbReference type="ARBA" id="ARBA00012483"/>
    </source>
</evidence>
<comment type="catalytic activity">
    <reaction evidence="1 19">
        <text>S-ubiquitinyl-[E2 ubiquitin-conjugating enzyme]-L-cysteine + [acceptor protein]-L-lysine = [E2 ubiquitin-conjugating enzyme]-L-cysteine + N(6)-ubiquitinyl-[acceptor protein]-L-lysine.</text>
        <dbReference type="EC" id="2.3.2.27"/>
    </reaction>
</comment>
<evidence type="ECO:0000256" key="10">
    <source>
        <dbReference type="ARBA" id="ARBA00022763"/>
    </source>
</evidence>
<keyword evidence="11 19" id="KW-0863">Zinc-finger</keyword>
<dbReference type="RefSeq" id="XP_009061773.1">
    <property type="nucleotide sequence ID" value="XM_009063525.1"/>
</dbReference>
<comment type="subcellular location">
    <subcellularLocation>
        <location evidence="3">Chromosome</location>
        <location evidence="3">Telomere</location>
    </subcellularLocation>
    <subcellularLocation>
        <location evidence="2 19">Nucleus</location>
    </subcellularLocation>
</comment>
<dbReference type="Gene3D" id="3.30.40.10">
    <property type="entry name" value="Zinc/RING finger domain, C3HC4 (zinc finger)"/>
    <property type="match status" value="1"/>
</dbReference>
<dbReference type="FunFam" id="3.90.1150.220:FF:000001">
    <property type="entry name" value="Non-structural maintenance of chromosomes element 1 homolog"/>
    <property type="match status" value="1"/>
</dbReference>
<evidence type="ECO:0000256" key="14">
    <source>
        <dbReference type="ARBA" id="ARBA00022843"/>
    </source>
</evidence>
<evidence type="ECO:0000256" key="16">
    <source>
        <dbReference type="ARBA" id="ARBA00023172"/>
    </source>
</evidence>
<name>V4A2Q5_LOTGI</name>
<gene>
    <name evidence="21" type="ORF">LOTGIDRAFT_127737</name>
</gene>